<dbReference type="Proteomes" id="UP000784294">
    <property type="component" value="Unassembled WGS sequence"/>
</dbReference>
<sequence>MVSSYKGGPLGLGDPQSNFISELERSNVLSHYIREKLLTELCADEWKLWRKCIRKNSDKWFPSLRCRDLFEIVNSCQLRYVTNKDSFRKLEEEYLSKRSEYRTTGVPIKFLSGSEIKKMTENEAKCDVF</sequence>
<name>A0A448XH43_9PLAT</name>
<dbReference type="AlphaFoldDB" id="A0A448XH43"/>
<keyword evidence="2" id="KW-1185">Reference proteome</keyword>
<gene>
    <name evidence="1" type="ORF">PXEA_LOCUS29836</name>
</gene>
<evidence type="ECO:0000313" key="2">
    <source>
        <dbReference type="Proteomes" id="UP000784294"/>
    </source>
</evidence>
<organism evidence="1 2">
    <name type="scientific">Protopolystoma xenopodis</name>
    <dbReference type="NCBI Taxonomy" id="117903"/>
    <lineage>
        <taxon>Eukaryota</taxon>
        <taxon>Metazoa</taxon>
        <taxon>Spiralia</taxon>
        <taxon>Lophotrochozoa</taxon>
        <taxon>Platyhelminthes</taxon>
        <taxon>Monogenea</taxon>
        <taxon>Polyopisthocotylea</taxon>
        <taxon>Polystomatidea</taxon>
        <taxon>Polystomatidae</taxon>
        <taxon>Protopolystoma</taxon>
    </lineage>
</organism>
<proteinExistence type="predicted"/>
<evidence type="ECO:0000313" key="1">
    <source>
        <dbReference type="EMBL" id="VEL36396.1"/>
    </source>
</evidence>
<reference evidence="1" key="1">
    <citation type="submission" date="2018-11" db="EMBL/GenBank/DDBJ databases">
        <authorList>
            <consortium name="Pathogen Informatics"/>
        </authorList>
    </citation>
    <scope>NUCLEOTIDE SEQUENCE</scope>
</reference>
<dbReference type="PROSITE" id="PS51808">
    <property type="entry name" value="CHCH"/>
    <property type="match status" value="1"/>
</dbReference>
<comment type="caution">
    <text evidence="1">The sequence shown here is derived from an EMBL/GenBank/DDBJ whole genome shotgun (WGS) entry which is preliminary data.</text>
</comment>
<dbReference type="OrthoDB" id="6224010at2759"/>
<evidence type="ECO:0008006" key="3">
    <source>
        <dbReference type="Google" id="ProtNLM"/>
    </source>
</evidence>
<accession>A0A448XH43</accession>
<dbReference type="EMBL" id="CAAALY010252147">
    <property type="protein sequence ID" value="VEL36396.1"/>
    <property type="molecule type" value="Genomic_DNA"/>
</dbReference>
<protein>
    <recommendedName>
        <fullName evidence="3">COX assembly mitochondrial protein</fullName>
    </recommendedName>
</protein>